<reference evidence="2" key="1">
    <citation type="journal article" date="2010" name="Science">
        <title>Signatures of adaptation to obligate biotrophy in the Hyaloperonospora arabidopsidis genome.</title>
        <authorList>
            <person name="Baxter L."/>
            <person name="Tripathy S."/>
            <person name="Ishaque N."/>
            <person name="Boot N."/>
            <person name="Cabral A."/>
            <person name="Kemen E."/>
            <person name="Thines M."/>
            <person name="Ah-Fong A."/>
            <person name="Anderson R."/>
            <person name="Badejoko W."/>
            <person name="Bittner-Eddy P."/>
            <person name="Boore J.L."/>
            <person name="Chibucos M.C."/>
            <person name="Coates M."/>
            <person name="Dehal P."/>
            <person name="Delehaunty K."/>
            <person name="Dong S."/>
            <person name="Downton P."/>
            <person name="Dumas B."/>
            <person name="Fabro G."/>
            <person name="Fronick C."/>
            <person name="Fuerstenberg S.I."/>
            <person name="Fulton L."/>
            <person name="Gaulin E."/>
            <person name="Govers F."/>
            <person name="Hughes L."/>
            <person name="Humphray S."/>
            <person name="Jiang R.H."/>
            <person name="Judelson H."/>
            <person name="Kamoun S."/>
            <person name="Kyung K."/>
            <person name="Meijer H."/>
            <person name="Minx P."/>
            <person name="Morris P."/>
            <person name="Nelson J."/>
            <person name="Phuntumart V."/>
            <person name="Qutob D."/>
            <person name="Rehmany A."/>
            <person name="Rougon-Cardoso A."/>
            <person name="Ryden P."/>
            <person name="Torto-Alalibo T."/>
            <person name="Studholme D."/>
            <person name="Wang Y."/>
            <person name="Win J."/>
            <person name="Wood J."/>
            <person name="Clifton S.W."/>
            <person name="Rogers J."/>
            <person name="Van den Ackerveken G."/>
            <person name="Jones J.D."/>
            <person name="McDowell J.M."/>
            <person name="Beynon J."/>
            <person name="Tyler B.M."/>
        </authorList>
    </citation>
    <scope>NUCLEOTIDE SEQUENCE [LARGE SCALE GENOMIC DNA]</scope>
    <source>
        <strain evidence="2">Emoy2</strain>
    </source>
</reference>
<keyword evidence="2" id="KW-1185">Reference proteome</keyword>
<dbReference type="InParanoid" id="M4BV59"/>
<dbReference type="VEuPathDB" id="FungiDB:HpaG810400"/>
<organism evidence="1 2">
    <name type="scientific">Hyaloperonospora arabidopsidis (strain Emoy2)</name>
    <name type="common">Downy mildew agent</name>
    <name type="synonym">Peronospora arabidopsidis</name>
    <dbReference type="NCBI Taxonomy" id="559515"/>
    <lineage>
        <taxon>Eukaryota</taxon>
        <taxon>Sar</taxon>
        <taxon>Stramenopiles</taxon>
        <taxon>Oomycota</taxon>
        <taxon>Peronosporomycetes</taxon>
        <taxon>Peronosporales</taxon>
        <taxon>Peronosporaceae</taxon>
        <taxon>Hyaloperonospora</taxon>
    </lineage>
</organism>
<evidence type="ECO:0000313" key="1">
    <source>
        <dbReference type="EnsemblProtists" id="HpaP810400"/>
    </source>
</evidence>
<proteinExistence type="predicted"/>
<accession>M4BV59</accession>
<name>M4BV59_HYAAE</name>
<dbReference type="EnsemblProtists" id="HpaT810400">
    <property type="protein sequence ID" value="HpaP810400"/>
    <property type="gene ID" value="HpaG810400"/>
</dbReference>
<dbReference type="HOGENOM" id="CLU_3091380_0_0_1"/>
<dbReference type="EMBL" id="JH597967">
    <property type="status" value="NOT_ANNOTATED_CDS"/>
    <property type="molecule type" value="Genomic_DNA"/>
</dbReference>
<dbReference type="Proteomes" id="UP000011713">
    <property type="component" value="Unassembled WGS sequence"/>
</dbReference>
<protein>
    <submittedName>
        <fullName evidence="1">Uncharacterized protein</fullName>
    </submittedName>
</protein>
<sequence>MVDVSRAGYQDDLPYGIFGDIMRNLDAEPGGETPSRDPHVFTTCVAVLVPRP</sequence>
<dbReference type="AlphaFoldDB" id="M4BV59"/>
<reference evidence="1" key="2">
    <citation type="submission" date="2015-06" db="UniProtKB">
        <authorList>
            <consortium name="EnsemblProtists"/>
        </authorList>
    </citation>
    <scope>IDENTIFICATION</scope>
    <source>
        <strain evidence="1">Emoy2</strain>
    </source>
</reference>
<evidence type="ECO:0000313" key="2">
    <source>
        <dbReference type="Proteomes" id="UP000011713"/>
    </source>
</evidence>